<feature type="transmembrane region" description="Helical" evidence="1">
    <location>
        <begin position="53"/>
        <end position="73"/>
    </location>
</feature>
<reference evidence="3 4" key="1">
    <citation type="journal article" date="2019" name="Int. J. Syst. Evol. Microbiol.">
        <title>The Global Catalogue of Microorganisms (GCM) 10K type strain sequencing project: providing services to taxonomists for standard genome sequencing and annotation.</title>
        <authorList>
            <consortium name="The Broad Institute Genomics Platform"/>
            <consortium name="The Broad Institute Genome Sequencing Center for Infectious Disease"/>
            <person name="Wu L."/>
            <person name="Ma J."/>
        </authorList>
    </citation>
    <scope>NUCLEOTIDE SEQUENCE [LARGE SCALE GENOMIC DNA]</scope>
    <source>
        <strain evidence="3 4">JCM 17504</strain>
    </source>
</reference>
<comment type="caution">
    <text evidence="3">The sequence shown here is derived from an EMBL/GenBank/DDBJ whole genome shotgun (WGS) entry which is preliminary data.</text>
</comment>
<dbReference type="AlphaFoldDB" id="A0AAV3UIY1"/>
<keyword evidence="1" id="KW-0812">Transmembrane</keyword>
<evidence type="ECO:0000313" key="3">
    <source>
        <dbReference type="EMBL" id="GAA5052730.1"/>
    </source>
</evidence>
<gene>
    <name evidence="3" type="ORF">GCM10025751_29170</name>
</gene>
<dbReference type="EMBL" id="BAABKX010000013">
    <property type="protein sequence ID" value="GAA5052730.1"/>
    <property type="molecule type" value="Genomic_DNA"/>
</dbReference>
<name>A0AAV3UIY1_9EURY</name>
<protein>
    <recommendedName>
        <fullName evidence="2">EamA domain-containing protein</fullName>
    </recommendedName>
</protein>
<dbReference type="Pfam" id="PF00892">
    <property type="entry name" value="EamA"/>
    <property type="match status" value="1"/>
</dbReference>
<dbReference type="GO" id="GO:0016020">
    <property type="term" value="C:membrane"/>
    <property type="evidence" value="ECO:0007669"/>
    <property type="project" value="InterPro"/>
</dbReference>
<organism evidence="3 4">
    <name type="scientific">Haladaptatus pallidirubidus</name>
    <dbReference type="NCBI Taxonomy" id="1008152"/>
    <lineage>
        <taxon>Archaea</taxon>
        <taxon>Methanobacteriati</taxon>
        <taxon>Methanobacteriota</taxon>
        <taxon>Stenosarchaea group</taxon>
        <taxon>Halobacteria</taxon>
        <taxon>Halobacteriales</taxon>
        <taxon>Haladaptataceae</taxon>
        <taxon>Haladaptatus</taxon>
    </lineage>
</organism>
<dbReference type="InterPro" id="IPR000620">
    <property type="entry name" value="EamA_dom"/>
</dbReference>
<keyword evidence="1" id="KW-1133">Transmembrane helix</keyword>
<evidence type="ECO:0000256" key="1">
    <source>
        <dbReference type="SAM" id="Phobius"/>
    </source>
</evidence>
<dbReference type="InterPro" id="IPR037185">
    <property type="entry name" value="EmrE-like"/>
</dbReference>
<keyword evidence="4" id="KW-1185">Reference proteome</keyword>
<evidence type="ECO:0000313" key="4">
    <source>
        <dbReference type="Proteomes" id="UP001501729"/>
    </source>
</evidence>
<dbReference type="Proteomes" id="UP001501729">
    <property type="component" value="Unassembled WGS sequence"/>
</dbReference>
<accession>A0AAV3UIY1</accession>
<feature type="transmembrane region" description="Helical" evidence="1">
    <location>
        <begin position="79"/>
        <end position="101"/>
    </location>
</feature>
<evidence type="ECO:0000259" key="2">
    <source>
        <dbReference type="Pfam" id="PF00892"/>
    </source>
</evidence>
<dbReference type="SUPFAM" id="SSF103481">
    <property type="entry name" value="Multidrug resistance efflux transporter EmrE"/>
    <property type="match status" value="1"/>
</dbReference>
<sequence length="125" mass="12844">MLLYAGWAFLAKIATRFLPAEQAVIYTYVAGLTAAAAYLLWRGGPVVVSTRGIGFALIGGLFLGLGTITYYVALTQGSAAVATSISGMYLLGTTLLGVVFLNESLGQIKIAGIALAVGAVVLLSQ</sequence>
<keyword evidence="1" id="KW-0472">Membrane</keyword>
<feature type="transmembrane region" description="Helical" evidence="1">
    <location>
        <begin position="23"/>
        <end position="41"/>
    </location>
</feature>
<dbReference type="Gene3D" id="1.10.3730.20">
    <property type="match status" value="1"/>
</dbReference>
<feature type="domain" description="EamA" evidence="2">
    <location>
        <begin position="1"/>
        <end position="124"/>
    </location>
</feature>
<proteinExistence type="predicted"/>